<dbReference type="RefSeq" id="WP_371163262.1">
    <property type="nucleotide sequence ID" value="NZ_JBEDNX010000019.1"/>
</dbReference>
<sequence>MAEEFDKLVRDRIPQVIKENGEEPTIHHADGDEYSERLAEKLDEEATEYLESREVSELADVLEVVHAIRKDRGVTLEELQEIRTQKAKERGRFDEGIVLERVKK</sequence>
<name>A0ABD5M4N6_9EURY</name>
<proteinExistence type="predicted"/>
<dbReference type="CDD" id="cd11532">
    <property type="entry name" value="NTP-PPase_COG4997"/>
    <property type="match status" value="1"/>
</dbReference>
<comment type="caution">
    <text evidence="1">The sequence shown here is derived from an EMBL/GenBank/DDBJ whole genome shotgun (WGS) entry which is preliminary data.</text>
</comment>
<dbReference type="Proteomes" id="UP001567572">
    <property type="component" value="Unassembled WGS sequence"/>
</dbReference>
<keyword evidence="2" id="KW-1185">Reference proteome</keyword>
<dbReference type="AlphaFoldDB" id="A0ABD5M4N6"/>
<evidence type="ECO:0000313" key="1">
    <source>
        <dbReference type="EMBL" id="MEZ3165224.1"/>
    </source>
</evidence>
<dbReference type="InterPro" id="IPR038735">
    <property type="entry name" value="MSMEG_1276-like_NTP-PPase_dom"/>
</dbReference>
<reference evidence="1 2" key="1">
    <citation type="submission" date="2024-06" db="EMBL/GenBank/DDBJ databases">
        <title>Halorubrum miltondacostae sp. nov., a potential PHA producer isolated from an inland solar saltern in Rio Maior, Portugal.</title>
        <authorList>
            <person name="Albuquerque L."/>
            <person name="Viver T."/>
            <person name="Barroso C."/>
            <person name="Claudino R."/>
            <person name="Galvan M."/>
            <person name="Simoes G."/>
            <person name="Lobo Da Cunha A."/>
            <person name="Egas C."/>
        </authorList>
    </citation>
    <scope>NUCLEOTIDE SEQUENCE [LARGE SCALE GENOMIC DNA]</scope>
    <source>
        <strain evidence="1 2">RMP-11</strain>
    </source>
</reference>
<evidence type="ECO:0000313" key="2">
    <source>
        <dbReference type="Proteomes" id="UP001567572"/>
    </source>
</evidence>
<accession>A0ABD5M4N6</accession>
<gene>
    <name evidence="1" type="ORF">ABNG04_15380</name>
</gene>
<organism evidence="1 2">
    <name type="scientific">Halorubrum miltondacostae</name>
    <dbReference type="NCBI Taxonomy" id="3076378"/>
    <lineage>
        <taxon>Archaea</taxon>
        <taxon>Methanobacteriati</taxon>
        <taxon>Methanobacteriota</taxon>
        <taxon>Stenosarchaea group</taxon>
        <taxon>Halobacteria</taxon>
        <taxon>Halobacteriales</taxon>
        <taxon>Haloferacaceae</taxon>
        <taxon>Halorubrum</taxon>
    </lineage>
</organism>
<dbReference type="EMBL" id="JBEDNY010000006">
    <property type="protein sequence ID" value="MEZ3165224.1"/>
    <property type="molecule type" value="Genomic_DNA"/>
</dbReference>
<protein>
    <submittedName>
        <fullName evidence="1">Nucleoside triphosphate pyrophosphohydrolase</fullName>
    </submittedName>
</protein>